<dbReference type="AlphaFoldDB" id="W9GFB7"/>
<dbReference type="EMBL" id="AWQS01000394">
    <property type="protein sequence ID" value="EWT03917.1"/>
    <property type="molecule type" value="Genomic_DNA"/>
</dbReference>
<evidence type="ECO:0000313" key="2">
    <source>
        <dbReference type="Proteomes" id="UP000019494"/>
    </source>
</evidence>
<dbReference type="OrthoDB" id="9911655at2"/>
<dbReference type="RefSeq" id="WP_034722270.1">
    <property type="nucleotide sequence ID" value="NZ_AWQS01000394.1"/>
</dbReference>
<proteinExistence type="predicted"/>
<accession>W9GFB7</accession>
<protein>
    <submittedName>
        <fullName evidence="1">Uncharacterized protein</fullName>
    </submittedName>
</protein>
<sequence>MRTTRIIGPATGRTYEAHDTGEQWNGAAVLAFTFPEMHALIAAGDGQDANGYGLTIEAGMVLDAAGPGHVEPVPVIAAEVGGDTLLLYVPQGRIWDEVSTAGTPVIGYDTADRCRACGAHVADPHAPQCPAAVATALRAEAEANDQAHAAAIESGGYGPEQAPAEVSHRFAAVAQRLAADLIELDHVEAVSLDAWPEAAEFVAYLTGEADQWTP</sequence>
<evidence type="ECO:0000313" key="1">
    <source>
        <dbReference type="EMBL" id="EWT03917.1"/>
    </source>
</evidence>
<gene>
    <name evidence="1" type="ORF">N864_17110</name>
</gene>
<organism evidence="1 2">
    <name type="scientific">Intrasporangium chromatireducens Q5-1</name>
    <dbReference type="NCBI Taxonomy" id="584657"/>
    <lineage>
        <taxon>Bacteria</taxon>
        <taxon>Bacillati</taxon>
        <taxon>Actinomycetota</taxon>
        <taxon>Actinomycetes</taxon>
        <taxon>Micrococcales</taxon>
        <taxon>Intrasporangiaceae</taxon>
        <taxon>Intrasporangium</taxon>
    </lineage>
</organism>
<comment type="caution">
    <text evidence="1">The sequence shown here is derived from an EMBL/GenBank/DDBJ whole genome shotgun (WGS) entry which is preliminary data.</text>
</comment>
<name>W9GFB7_9MICO</name>
<keyword evidence="2" id="KW-1185">Reference proteome</keyword>
<reference evidence="2" key="1">
    <citation type="submission" date="2013-08" db="EMBL/GenBank/DDBJ databases">
        <title>Intrasporangium oryzae NRRL B-24470.</title>
        <authorList>
            <person name="Liu H."/>
            <person name="Wang G."/>
        </authorList>
    </citation>
    <scope>NUCLEOTIDE SEQUENCE [LARGE SCALE GENOMIC DNA]</scope>
    <source>
        <strain evidence="2">Q5-1</strain>
    </source>
</reference>
<dbReference type="Proteomes" id="UP000019494">
    <property type="component" value="Unassembled WGS sequence"/>
</dbReference>